<dbReference type="SUPFAM" id="SSF47203">
    <property type="entry name" value="Acyl-CoA dehydrogenase C-terminal domain-like"/>
    <property type="match status" value="1"/>
</dbReference>
<organism evidence="5 6">
    <name type="scientific">Novosphingobium decolorationis</name>
    <dbReference type="NCBI Taxonomy" id="2698673"/>
    <lineage>
        <taxon>Bacteria</taxon>
        <taxon>Pseudomonadati</taxon>
        <taxon>Pseudomonadota</taxon>
        <taxon>Alphaproteobacteria</taxon>
        <taxon>Sphingomonadales</taxon>
        <taxon>Sphingomonadaceae</taxon>
        <taxon>Novosphingobium</taxon>
    </lineage>
</organism>
<dbReference type="EMBL" id="CP054856">
    <property type="protein sequence ID" value="QVM84662.1"/>
    <property type="molecule type" value="Genomic_DNA"/>
</dbReference>
<dbReference type="PANTHER" id="PTHR43884">
    <property type="entry name" value="ACYL-COA DEHYDROGENASE"/>
    <property type="match status" value="1"/>
</dbReference>
<proteinExistence type="predicted"/>
<dbReference type="InterPro" id="IPR009075">
    <property type="entry name" value="AcylCo_DH/oxidase_C"/>
</dbReference>
<keyword evidence="6" id="KW-1185">Reference proteome</keyword>
<sequence>MQVALNEDQRAIRDALDALARPFEEAPMHEAPLVAASPDFARALAESGFLDVACDPDLGTATAGVVVERLARLPFAVEAATRAFFAPLLEEGSGPVCLVEGTRTPRLVRFLEPGACVIVLEEQGVTCFTAGEGQLQPEPDSLFAYPMASLLEIPEERTALPITPSEARTRARAALAAEAAGLMAAALASVCAHLSERTQFGRKLATFQALRHRLAEAQVRTNGAYWMAMKAAATLDPADAALAAWHAQESATSTVYDFHQFLGAMGMTLEHPLHFWTYRLKALIGELGGRGASAAAAADALWG</sequence>
<reference evidence="5 6" key="1">
    <citation type="journal article" date="2021" name="Int. J. Syst. Evol. Microbiol.">
        <title>Novosphingobium decolorationis sp. nov., an aniline blue-decolourizing bacterium isolated from East Pacific sediment.</title>
        <authorList>
            <person name="Chen X."/>
            <person name="Dong B."/>
            <person name="Chen T."/>
            <person name="Ren N."/>
            <person name="Wang J."/>
            <person name="Xu Y."/>
            <person name="Yang J."/>
            <person name="Zhu S."/>
            <person name="Chen J."/>
        </authorList>
    </citation>
    <scope>NUCLEOTIDE SEQUENCE [LARGE SCALE GENOMIC DNA]</scope>
    <source>
        <strain evidence="5 6">502str22</strain>
    </source>
</reference>
<dbReference type="RefSeq" id="WP_213500188.1">
    <property type="nucleotide sequence ID" value="NZ_CP054856.1"/>
</dbReference>
<feature type="domain" description="Acyl-CoA dehydrogenase/oxidase C-terminal" evidence="4">
    <location>
        <begin position="170"/>
        <end position="277"/>
    </location>
</feature>
<evidence type="ECO:0000313" key="5">
    <source>
        <dbReference type="EMBL" id="QVM84662.1"/>
    </source>
</evidence>
<evidence type="ECO:0000256" key="1">
    <source>
        <dbReference type="ARBA" id="ARBA00022630"/>
    </source>
</evidence>
<keyword evidence="1" id="KW-0285">Flavoprotein</keyword>
<evidence type="ECO:0000256" key="2">
    <source>
        <dbReference type="ARBA" id="ARBA00022827"/>
    </source>
</evidence>
<accession>A0ABX8E634</accession>
<dbReference type="PANTHER" id="PTHR43884:SF20">
    <property type="entry name" value="ACYL-COA DEHYDROGENASE FADE28"/>
    <property type="match status" value="1"/>
</dbReference>
<evidence type="ECO:0000259" key="4">
    <source>
        <dbReference type="Pfam" id="PF00441"/>
    </source>
</evidence>
<keyword evidence="3" id="KW-0560">Oxidoreductase</keyword>
<protein>
    <submittedName>
        <fullName evidence="5">Acyl-CoA dehydrogenase</fullName>
    </submittedName>
</protein>
<evidence type="ECO:0000313" key="6">
    <source>
        <dbReference type="Proteomes" id="UP000677126"/>
    </source>
</evidence>
<evidence type="ECO:0000256" key="3">
    <source>
        <dbReference type="ARBA" id="ARBA00023002"/>
    </source>
</evidence>
<gene>
    <name evidence="5" type="ORF">HT578_14130</name>
</gene>
<keyword evidence="2" id="KW-0274">FAD</keyword>
<name>A0ABX8E634_9SPHN</name>
<dbReference type="Pfam" id="PF00441">
    <property type="entry name" value="Acyl-CoA_dh_1"/>
    <property type="match status" value="1"/>
</dbReference>
<dbReference type="Gene3D" id="1.20.140.10">
    <property type="entry name" value="Butyryl-CoA Dehydrogenase, subunit A, domain 3"/>
    <property type="match status" value="1"/>
</dbReference>
<dbReference type="Proteomes" id="UP000677126">
    <property type="component" value="Chromosome"/>
</dbReference>
<dbReference type="InterPro" id="IPR036250">
    <property type="entry name" value="AcylCo_DH-like_C"/>
</dbReference>